<evidence type="ECO:0000313" key="4">
    <source>
        <dbReference type="EMBL" id="TCO49950.1"/>
    </source>
</evidence>
<evidence type="ECO:0000256" key="1">
    <source>
        <dbReference type="SAM" id="MobiDB-lite"/>
    </source>
</evidence>
<protein>
    <submittedName>
        <fullName evidence="4">DUF1680 family protein</fullName>
    </submittedName>
</protein>
<dbReference type="Pfam" id="PF07944">
    <property type="entry name" value="Beta-AFase-like_GH127_cat"/>
    <property type="match status" value="1"/>
</dbReference>
<proteinExistence type="predicted"/>
<dbReference type="EMBL" id="SLWR01000002">
    <property type="protein sequence ID" value="TCO49950.1"/>
    <property type="molecule type" value="Genomic_DNA"/>
</dbReference>
<dbReference type="Pfam" id="PF20736">
    <property type="entry name" value="Glyco_hydro127M"/>
    <property type="match status" value="1"/>
</dbReference>
<sequence>MTILQSFNLAEVTLGPGLLSDKAGRMLDHLRAYDADRLLRAFRENAGLPTPSVPRPGGWEDPTGEANGNLRGHYTGHFLSALAQAFAGTRDPAYATKLRYLVDGLASCQEASGYLAAYPEKQFVQLETMTTADYTVVWAPYYTAHKLLKGLLDTYLSIGDLRALELAEGMCRWMFERLRRLPAEVLQRMWSLHGSGEYGGLAETLCDLYGVTRDPDWVSFGRLLDLDVLIDACAAGRDVLDGVHANQHIPIFTGMVRLFEVTGEVRYLRAAVNFWDQVVPGRMYSIGGTSSLEFWGAAGSIAGTLSETNAETCCTHNLLKLSRLLFLHLGDPKYLHYYERALYNQILGSKQDVVSADRPLTTYFIGLLPGSVRNYLPKDGATCCEGTGLESATKYQDSIYFHGADDLYVNLYCASSVQWGGVRVTQTTNFPYEQGTTLTVEGGGSFTLHLRVPPWTSMRAEVNGQPLEVDSGGYLAISRDWMSGDTVRIHLPFSLRSEPTPDDPTLASVFYGPIHLVALDNRRDYLRADLSIFRPIPGNPLHFDANGTEFAPFFEGTTQAFHSYIRVR</sequence>
<keyword evidence="5" id="KW-1185">Reference proteome</keyword>
<evidence type="ECO:0000313" key="5">
    <source>
        <dbReference type="Proteomes" id="UP000295573"/>
    </source>
</evidence>
<feature type="region of interest" description="Disordered" evidence="1">
    <location>
        <begin position="46"/>
        <end position="66"/>
    </location>
</feature>
<reference evidence="4 5" key="1">
    <citation type="journal article" date="2015" name="Stand. Genomic Sci.">
        <title>Genomic Encyclopedia of Bacterial and Archaeal Type Strains, Phase III: the genomes of soil and plant-associated and newly described type strains.</title>
        <authorList>
            <person name="Whitman W.B."/>
            <person name="Woyke T."/>
            <person name="Klenk H.P."/>
            <person name="Zhou Y."/>
            <person name="Lilburn T.G."/>
            <person name="Beck B.J."/>
            <person name="De Vos P."/>
            <person name="Vandamme P."/>
            <person name="Eisen J.A."/>
            <person name="Garrity G."/>
            <person name="Hugenholtz P."/>
            <person name="Kyrpides N.C."/>
        </authorList>
    </citation>
    <scope>NUCLEOTIDE SEQUENCE [LARGE SCALE GENOMIC DNA]</scope>
    <source>
        <strain evidence="4 5">VKM Ac-2541</strain>
    </source>
</reference>
<feature type="domain" description="Non-reducing end beta-L-arabinofuranosidase-like GH127 middle" evidence="3">
    <location>
        <begin position="407"/>
        <end position="492"/>
    </location>
</feature>
<evidence type="ECO:0000259" key="3">
    <source>
        <dbReference type="Pfam" id="PF20736"/>
    </source>
</evidence>
<gene>
    <name evidence="4" type="ORF">EV646_10221</name>
</gene>
<evidence type="ECO:0000259" key="2">
    <source>
        <dbReference type="Pfam" id="PF07944"/>
    </source>
</evidence>
<dbReference type="AlphaFoldDB" id="A0A4V2S4X1"/>
<dbReference type="PANTHER" id="PTHR31151:SF0">
    <property type="entry name" value="PROLINE-TRNA LIGASE (DUF1680)"/>
    <property type="match status" value="1"/>
</dbReference>
<feature type="domain" description="Non-reducing end beta-L-arabinofuranosidase-like GH127 catalytic" evidence="2">
    <location>
        <begin position="11"/>
        <end position="397"/>
    </location>
</feature>
<dbReference type="InterPro" id="IPR049046">
    <property type="entry name" value="Beta-AFase-like_GH127_middle"/>
</dbReference>
<dbReference type="InterPro" id="IPR012878">
    <property type="entry name" value="Beta-AFase-like_GH127_cat"/>
</dbReference>
<comment type="caution">
    <text evidence="4">The sequence shown here is derived from an EMBL/GenBank/DDBJ whole genome shotgun (WGS) entry which is preliminary data.</text>
</comment>
<dbReference type="RefSeq" id="WP_199236843.1">
    <property type="nucleotide sequence ID" value="NZ_SLWR01000002.1"/>
</dbReference>
<accession>A0A4V2S4X1</accession>
<name>A0A4V2S4X1_9ACTN</name>
<organism evidence="4 5">
    <name type="scientific">Kribbella antiqua</name>
    <dbReference type="NCBI Taxonomy" id="2512217"/>
    <lineage>
        <taxon>Bacteria</taxon>
        <taxon>Bacillati</taxon>
        <taxon>Actinomycetota</taxon>
        <taxon>Actinomycetes</taxon>
        <taxon>Propionibacteriales</taxon>
        <taxon>Kribbellaceae</taxon>
        <taxon>Kribbella</taxon>
    </lineage>
</organism>
<dbReference type="Proteomes" id="UP000295573">
    <property type="component" value="Unassembled WGS sequence"/>
</dbReference>
<dbReference type="GO" id="GO:0005975">
    <property type="term" value="P:carbohydrate metabolic process"/>
    <property type="evidence" value="ECO:0007669"/>
    <property type="project" value="InterPro"/>
</dbReference>
<dbReference type="SUPFAM" id="SSF48208">
    <property type="entry name" value="Six-hairpin glycosidases"/>
    <property type="match status" value="1"/>
</dbReference>
<dbReference type="PANTHER" id="PTHR31151">
    <property type="entry name" value="PROLINE-TRNA LIGASE (DUF1680)"/>
    <property type="match status" value="1"/>
</dbReference>
<dbReference type="InterPro" id="IPR008928">
    <property type="entry name" value="6-hairpin_glycosidase_sf"/>
</dbReference>